<dbReference type="AlphaFoldDB" id="A0A515ETA8"/>
<dbReference type="EMBL" id="CP036282">
    <property type="protein sequence ID" value="QDL55916.1"/>
    <property type="molecule type" value="Genomic_DNA"/>
</dbReference>
<protein>
    <submittedName>
        <fullName evidence="1">Uncharacterized protein</fullName>
    </submittedName>
</protein>
<evidence type="ECO:0000313" key="2">
    <source>
        <dbReference type="Proteomes" id="UP000317365"/>
    </source>
</evidence>
<dbReference type="RefSeq" id="WP_142813068.1">
    <property type="nucleotide sequence ID" value="NZ_CP036282.1"/>
</dbReference>
<keyword evidence="2" id="KW-1185">Reference proteome</keyword>
<reference evidence="2" key="1">
    <citation type="submission" date="2019-02" db="EMBL/GenBank/DDBJ databases">
        <title>Complete genome sequence of Rhodoferax sp. Gr-4.</title>
        <authorList>
            <person name="Jin L."/>
        </authorList>
    </citation>
    <scope>NUCLEOTIDE SEQUENCE [LARGE SCALE GENOMIC DNA]</scope>
    <source>
        <strain evidence="2">Gr-4</strain>
    </source>
</reference>
<sequence length="79" mass="8508">MSKDAGFANDWQELGAEVVAFICEKLSIKPSQFNAEAATQQAADLAKGMGQAALLYLRVENAKAQTQLVIAKTRHQSKG</sequence>
<dbReference type="KEGG" id="rhg:EXZ61_18005"/>
<accession>A0A515ETA8</accession>
<dbReference type="Proteomes" id="UP000317365">
    <property type="component" value="Chromosome"/>
</dbReference>
<gene>
    <name evidence="1" type="ORF">EXZ61_18005</name>
</gene>
<reference evidence="2" key="2">
    <citation type="journal article" date="2020" name="Int. J. Syst. Evol. Microbiol.">
        <title>Genomic insights into a novel species Rhodoferax aquaticus sp. nov., isolated from freshwater.</title>
        <authorList>
            <person name="Li T."/>
            <person name="Zhuo Y."/>
            <person name="Jin C.Z."/>
            <person name="Wu X."/>
            <person name="Ko S.R."/>
            <person name="Jin F.J."/>
            <person name="Ahn C.Y."/>
            <person name="Oh H.M."/>
            <person name="Lee H.G."/>
            <person name="Jin L."/>
        </authorList>
    </citation>
    <scope>NUCLEOTIDE SEQUENCE [LARGE SCALE GENOMIC DNA]</scope>
    <source>
        <strain evidence="2">Gr-4</strain>
    </source>
</reference>
<name>A0A515ETA8_9BURK</name>
<proteinExistence type="predicted"/>
<evidence type="ECO:0000313" key="1">
    <source>
        <dbReference type="EMBL" id="QDL55916.1"/>
    </source>
</evidence>
<organism evidence="1 2">
    <name type="scientific">Rhodoferax aquaticus</name>
    <dbReference type="NCBI Taxonomy" id="2527691"/>
    <lineage>
        <taxon>Bacteria</taxon>
        <taxon>Pseudomonadati</taxon>
        <taxon>Pseudomonadota</taxon>
        <taxon>Betaproteobacteria</taxon>
        <taxon>Burkholderiales</taxon>
        <taxon>Comamonadaceae</taxon>
        <taxon>Rhodoferax</taxon>
    </lineage>
</organism>